<dbReference type="OrthoDB" id="248002at2759"/>
<dbReference type="GeneID" id="39981996"/>
<comment type="caution">
    <text evidence="3">The sequence shown here is derived from an EMBL/GenBank/DDBJ whole genome shotgun (WGS) entry which is preliminary data.</text>
</comment>
<evidence type="ECO:0000313" key="3">
    <source>
        <dbReference type="EMBL" id="ORC92696.1"/>
    </source>
</evidence>
<feature type="coiled-coil region" evidence="1">
    <location>
        <begin position="397"/>
        <end position="470"/>
    </location>
</feature>
<evidence type="ECO:0000256" key="1">
    <source>
        <dbReference type="SAM" id="Coils"/>
    </source>
</evidence>
<gene>
    <name evidence="3" type="ORF">TM35_000034490</name>
</gene>
<keyword evidence="1" id="KW-0175">Coiled coil</keyword>
<reference evidence="3 4" key="1">
    <citation type="submission" date="2017-03" db="EMBL/GenBank/DDBJ databases">
        <title>An alternative strategy for trypanosome survival in the mammalian bloodstream revealed through genome and transcriptome analysis of the ubiquitous bovine parasite Trypanosoma (Megatrypanum) theileri.</title>
        <authorList>
            <person name="Kelly S."/>
            <person name="Ivens A."/>
            <person name="Mott A."/>
            <person name="O'Neill E."/>
            <person name="Emms D."/>
            <person name="Macleod O."/>
            <person name="Voorheis P."/>
            <person name="Matthews J."/>
            <person name="Matthews K."/>
            <person name="Carrington M."/>
        </authorList>
    </citation>
    <scope>NUCLEOTIDE SEQUENCE [LARGE SCALE GENOMIC DNA]</scope>
    <source>
        <strain evidence="3">Edinburgh</strain>
    </source>
</reference>
<accession>A0A1X0P6X7</accession>
<feature type="coiled-coil region" evidence="1">
    <location>
        <begin position="10"/>
        <end position="65"/>
    </location>
</feature>
<sequence length="472" mass="53999">MTADDYSTVLANALQRLETLKGHVQATQIEQDRKECLLRELEARLEELREEKEKLSQRTRELNADTTLIVNELRVYEELEMLDCMLSEKNTQLMKKQTQHEALLQQLANMETELGASRRYKEISQEDYYHDDNNNNNNNNNNDGNDSSSSASHWKYCCNYLLSHVEGINRYSLLQPSHLGSHPVSVFHQSVRKMYRTAREREEELAIQFKYVDKQLEEVLSLDNTLGAIERDYRHEEKRLERENQETIQTMKKVAAVETKKLRKELQKVVDDHQDLMEGLRAQGIHHVDGELLSSSLADIADMISSTSGDQVNISQIDDANIDSVNAYKSDLKSVVVIQPSHPRKKVLEFNGIISTSAFTPLSPIGDDNTNIHTPNEVNRKIVPYAYSSPTIIDPEIEELQSQVAAAERSAHRLEQGYETLKEETSRSLCEEDAKIEAMEARLAAAQDALEMLKKEKAEWEALHKQMSSLLS</sequence>
<feature type="region of interest" description="Disordered" evidence="2">
    <location>
        <begin position="128"/>
        <end position="148"/>
    </location>
</feature>
<dbReference type="Proteomes" id="UP000192257">
    <property type="component" value="Unassembled WGS sequence"/>
</dbReference>
<proteinExistence type="predicted"/>
<dbReference type="RefSeq" id="XP_028886762.1">
    <property type="nucleotide sequence ID" value="XM_029022216.1"/>
</dbReference>
<protein>
    <submittedName>
        <fullName evidence="3">Uncharacterized protein</fullName>
    </submittedName>
</protein>
<dbReference type="EMBL" id="NBCO01000003">
    <property type="protein sequence ID" value="ORC92696.1"/>
    <property type="molecule type" value="Genomic_DNA"/>
</dbReference>
<organism evidence="3 4">
    <name type="scientific">Trypanosoma theileri</name>
    <dbReference type="NCBI Taxonomy" id="67003"/>
    <lineage>
        <taxon>Eukaryota</taxon>
        <taxon>Discoba</taxon>
        <taxon>Euglenozoa</taxon>
        <taxon>Kinetoplastea</taxon>
        <taxon>Metakinetoplastina</taxon>
        <taxon>Trypanosomatida</taxon>
        <taxon>Trypanosomatidae</taxon>
        <taxon>Trypanosoma</taxon>
    </lineage>
</organism>
<evidence type="ECO:0000256" key="2">
    <source>
        <dbReference type="SAM" id="MobiDB-lite"/>
    </source>
</evidence>
<feature type="compositionally biased region" description="Low complexity" evidence="2">
    <location>
        <begin position="134"/>
        <end position="148"/>
    </location>
</feature>
<dbReference type="AlphaFoldDB" id="A0A1X0P6X7"/>
<dbReference type="VEuPathDB" id="TriTrypDB:TM35_000034490"/>
<evidence type="ECO:0000313" key="4">
    <source>
        <dbReference type="Proteomes" id="UP000192257"/>
    </source>
</evidence>
<keyword evidence="4" id="KW-1185">Reference proteome</keyword>
<feature type="coiled-coil region" evidence="1">
    <location>
        <begin position="226"/>
        <end position="283"/>
    </location>
</feature>
<name>A0A1X0P6X7_9TRYP</name>